<evidence type="ECO:0000313" key="3">
    <source>
        <dbReference type="Proteomes" id="UP000766246"/>
    </source>
</evidence>
<sequence length="591" mass="65206">MNDAELGLVEQVTYIDADVVYAALGKEKPENASKQIPFKLNKGETLGHALNRILGPNAVKNLRAQGDKSIGGSLNSGKEWANIIENIQKDDNIKNLKVVDTDTQGKGGKHTNLAIAYEDPKHPGKAIISYKGTSGHDEWHDNVKGFNSADTPRQKRAAEFAKKITGNSKYTDVTVTGHSKGANKAMYVTIVDESGKIHRCVAFDGQGFSNEFLEKYAKQIEAKAGNITNYSIDRDFVHVLMKQIPGSHQPICAGYGMQNGAEYHSPVSFFITDENGNFLLDENGLPYFNVTNKENPLIGGIRKFTQYVMDNSTPWELETIVDTLGPFAGYLLGDQDLGAALKSMASNPIGWMTILVKLYEFRIENGISTIDMVKFIIQFIPDFSTKTVLLIGAVALGFVTLLHALHIFAPVLFYILEGVAALLALILLVAFVIALVKELVKLLVAFVKELIKVVKAIIHKIVEAIKYAWNKFVSFVKYAAGKIRDFTEAFLAKMLEIFCELASAAVETFKEIGETLISHPEWFMITIWGNVDAAVAISDSMANDKDEYESSIRSLFQKANEADDRYAQVVNSTATKIDDLTSSFRTEFGIA</sequence>
<dbReference type="Proteomes" id="UP000766246">
    <property type="component" value="Unassembled WGS sequence"/>
</dbReference>
<dbReference type="Pfam" id="PF26363">
    <property type="entry name" value="Phospholipase-like"/>
    <property type="match status" value="1"/>
</dbReference>
<evidence type="ECO:0000313" key="2">
    <source>
        <dbReference type="EMBL" id="MBE5919435.1"/>
    </source>
</evidence>
<protein>
    <submittedName>
        <fullName evidence="2">DUF2974 domain-containing protein</fullName>
    </submittedName>
</protein>
<comment type="caution">
    <text evidence="2">The sequence shown here is derived from an EMBL/GenBank/DDBJ whole genome shotgun (WGS) entry which is preliminary data.</text>
</comment>
<accession>A0A927UBI5</accession>
<keyword evidence="1" id="KW-0812">Transmembrane</keyword>
<proteinExistence type="predicted"/>
<dbReference type="AlphaFoldDB" id="A0A927UBI5"/>
<dbReference type="InterPro" id="IPR029058">
    <property type="entry name" value="AB_hydrolase_fold"/>
</dbReference>
<keyword evidence="1" id="KW-1133">Transmembrane helix</keyword>
<organism evidence="2 3">
    <name type="scientific">Pseudobutyrivibrio ruminis</name>
    <dbReference type="NCBI Taxonomy" id="46206"/>
    <lineage>
        <taxon>Bacteria</taxon>
        <taxon>Bacillati</taxon>
        <taxon>Bacillota</taxon>
        <taxon>Clostridia</taxon>
        <taxon>Lachnospirales</taxon>
        <taxon>Lachnospiraceae</taxon>
        <taxon>Pseudobutyrivibrio</taxon>
    </lineage>
</organism>
<gene>
    <name evidence="2" type="ORF">E7272_06265</name>
</gene>
<evidence type="ECO:0000256" key="1">
    <source>
        <dbReference type="SAM" id="Phobius"/>
    </source>
</evidence>
<feature type="transmembrane region" description="Helical" evidence="1">
    <location>
        <begin position="411"/>
        <end position="436"/>
    </location>
</feature>
<feature type="transmembrane region" description="Helical" evidence="1">
    <location>
        <begin position="387"/>
        <end position="405"/>
    </location>
</feature>
<keyword evidence="1" id="KW-0472">Membrane</keyword>
<dbReference type="Gene3D" id="3.40.50.1820">
    <property type="entry name" value="alpha/beta hydrolase"/>
    <property type="match status" value="1"/>
</dbReference>
<name>A0A927UBI5_9FIRM</name>
<dbReference type="EMBL" id="SVER01000013">
    <property type="protein sequence ID" value="MBE5919435.1"/>
    <property type="molecule type" value="Genomic_DNA"/>
</dbReference>
<dbReference type="SUPFAM" id="SSF53474">
    <property type="entry name" value="alpha/beta-Hydrolases"/>
    <property type="match status" value="1"/>
</dbReference>
<reference evidence="2" key="1">
    <citation type="submission" date="2019-04" db="EMBL/GenBank/DDBJ databases">
        <title>Evolution of Biomass-Degrading Anaerobic Consortia Revealed by Metagenomics.</title>
        <authorList>
            <person name="Peng X."/>
        </authorList>
    </citation>
    <scope>NUCLEOTIDE SEQUENCE</scope>
    <source>
        <strain evidence="2">SIG311</strain>
    </source>
</reference>